<dbReference type="Gene3D" id="3.90.1010.10">
    <property type="match status" value="1"/>
</dbReference>
<feature type="domain" description="Fe-S metabolism associated" evidence="2">
    <location>
        <begin position="12"/>
        <end position="136"/>
    </location>
</feature>
<protein>
    <submittedName>
        <fullName evidence="3">SufE family protein</fullName>
    </submittedName>
</protein>
<dbReference type="PANTHER" id="PTHR43597">
    <property type="entry name" value="SULFUR ACCEPTOR PROTEIN CSDE"/>
    <property type="match status" value="1"/>
</dbReference>
<dbReference type="PANTHER" id="PTHR43597:SF5">
    <property type="entry name" value="SUFE-LIKE PROTEIN 2, CHLOROPLASTIC"/>
    <property type="match status" value="1"/>
</dbReference>
<dbReference type="EMBL" id="JAVRHT010000040">
    <property type="protein sequence ID" value="MDT0632842.1"/>
    <property type="molecule type" value="Genomic_DNA"/>
</dbReference>
<comment type="caution">
    <text evidence="3">The sequence shown here is derived from an EMBL/GenBank/DDBJ whole genome shotgun (WGS) entry which is preliminary data.</text>
</comment>
<dbReference type="RefSeq" id="WP_311665137.1">
    <property type="nucleotide sequence ID" value="NZ_JAVRHT010000040.1"/>
</dbReference>
<evidence type="ECO:0000256" key="1">
    <source>
        <dbReference type="ARBA" id="ARBA00010282"/>
    </source>
</evidence>
<keyword evidence="4" id="KW-1185">Reference proteome</keyword>
<sequence length="156" mass="16500">MNARLQEIADELASVPPEMQVELLLEHARQFPPLPEKYQAARDAGLGRVHECQAEVYFFPEVEPDAEGGAVRIHADIPGHAPTQRALVGILMEAYDGAPPAEVAAIPGDLLRQLGVAKLLGVQRQRGFAGVLARLKHGVAEAAADPDGDASGGVEA</sequence>
<evidence type="ECO:0000313" key="4">
    <source>
        <dbReference type="Proteomes" id="UP001267426"/>
    </source>
</evidence>
<dbReference type="SUPFAM" id="SSF82649">
    <property type="entry name" value="SufE/NifU"/>
    <property type="match status" value="1"/>
</dbReference>
<evidence type="ECO:0000313" key="3">
    <source>
        <dbReference type="EMBL" id="MDT0632842.1"/>
    </source>
</evidence>
<name>A0ABU3BU87_9BACT</name>
<organism evidence="3 4">
    <name type="scientific">Rubrivirga litoralis</name>
    <dbReference type="NCBI Taxonomy" id="3075598"/>
    <lineage>
        <taxon>Bacteria</taxon>
        <taxon>Pseudomonadati</taxon>
        <taxon>Rhodothermota</taxon>
        <taxon>Rhodothermia</taxon>
        <taxon>Rhodothermales</taxon>
        <taxon>Rubricoccaceae</taxon>
        <taxon>Rubrivirga</taxon>
    </lineage>
</organism>
<accession>A0ABU3BU87</accession>
<proteinExistence type="inferred from homology"/>
<comment type="similarity">
    <text evidence="1">Belongs to the SufE family.</text>
</comment>
<dbReference type="Proteomes" id="UP001267426">
    <property type="component" value="Unassembled WGS sequence"/>
</dbReference>
<gene>
    <name evidence="3" type="ORF">RM540_13870</name>
</gene>
<dbReference type="InterPro" id="IPR003808">
    <property type="entry name" value="Fe-S_metab-assoc_dom"/>
</dbReference>
<evidence type="ECO:0000259" key="2">
    <source>
        <dbReference type="Pfam" id="PF02657"/>
    </source>
</evidence>
<reference evidence="3 4" key="1">
    <citation type="submission" date="2023-09" db="EMBL/GenBank/DDBJ databases">
        <authorList>
            <person name="Rey-Velasco X."/>
        </authorList>
    </citation>
    <scope>NUCLEOTIDE SEQUENCE [LARGE SCALE GENOMIC DNA]</scope>
    <source>
        <strain evidence="3 4">F394</strain>
    </source>
</reference>
<dbReference type="Pfam" id="PF02657">
    <property type="entry name" value="SufE"/>
    <property type="match status" value="1"/>
</dbReference>